<feature type="non-terminal residue" evidence="1">
    <location>
        <position position="148"/>
    </location>
</feature>
<protein>
    <submittedName>
        <fullName evidence="1">Uncharacterized protein</fullName>
    </submittedName>
</protein>
<comment type="caution">
    <text evidence="1">The sequence shown here is derived from an EMBL/GenBank/DDBJ whole genome shotgun (WGS) entry which is preliminary data.</text>
</comment>
<reference evidence="2" key="1">
    <citation type="submission" date="2022-10" db="EMBL/GenBank/DDBJ databases">
        <title>Genome assembly of Pristionchus species.</title>
        <authorList>
            <person name="Yoshida K."/>
            <person name="Sommer R.J."/>
        </authorList>
    </citation>
    <scope>NUCLEOTIDE SEQUENCE [LARGE SCALE GENOMIC DNA]</scope>
    <source>
        <strain evidence="2">RS5460</strain>
    </source>
</reference>
<evidence type="ECO:0000313" key="1">
    <source>
        <dbReference type="EMBL" id="GMR62093.1"/>
    </source>
</evidence>
<dbReference type="EMBL" id="BTRK01000006">
    <property type="protein sequence ID" value="GMR62093.1"/>
    <property type="molecule type" value="Genomic_DNA"/>
</dbReference>
<evidence type="ECO:0000313" key="2">
    <source>
        <dbReference type="Proteomes" id="UP001328107"/>
    </source>
</evidence>
<organism evidence="1 2">
    <name type="scientific">Pristionchus mayeri</name>
    <dbReference type="NCBI Taxonomy" id="1317129"/>
    <lineage>
        <taxon>Eukaryota</taxon>
        <taxon>Metazoa</taxon>
        <taxon>Ecdysozoa</taxon>
        <taxon>Nematoda</taxon>
        <taxon>Chromadorea</taxon>
        <taxon>Rhabditida</taxon>
        <taxon>Rhabditina</taxon>
        <taxon>Diplogasteromorpha</taxon>
        <taxon>Diplogasteroidea</taxon>
        <taxon>Neodiplogasteridae</taxon>
        <taxon>Pristionchus</taxon>
    </lineage>
</organism>
<sequence>FATKTVCIQLIFSCDFTPRKLVVMPSSGTALNVTRREVLPPSTLLRQTDDGTVYYVDYENTPFRLYVKWEGRDIHATLPGNYFHCPIAHGNSVYFKSKGKIYEASFTPEEGIRVTYLRDELEDEDIPYASEYCSRVREGKTYWGVRKV</sequence>
<accession>A0AAN5DF78</accession>
<dbReference type="AlphaFoldDB" id="A0AAN5DF78"/>
<gene>
    <name evidence="1" type="ORF">PMAYCL1PPCAC_32288</name>
</gene>
<feature type="non-terminal residue" evidence="1">
    <location>
        <position position="1"/>
    </location>
</feature>
<name>A0AAN5DF78_9BILA</name>
<proteinExistence type="predicted"/>
<keyword evidence="2" id="KW-1185">Reference proteome</keyword>
<dbReference type="Proteomes" id="UP001328107">
    <property type="component" value="Unassembled WGS sequence"/>
</dbReference>